<dbReference type="AlphaFoldDB" id="A0A3M6TCF2"/>
<dbReference type="Proteomes" id="UP000275408">
    <property type="component" value="Unassembled WGS sequence"/>
</dbReference>
<evidence type="ECO:0000256" key="1">
    <source>
        <dbReference type="SAM" id="MobiDB-lite"/>
    </source>
</evidence>
<proteinExistence type="predicted"/>
<comment type="caution">
    <text evidence="2">The sequence shown here is derived from an EMBL/GenBank/DDBJ whole genome shotgun (WGS) entry which is preliminary data.</text>
</comment>
<feature type="compositionally biased region" description="Basic and acidic residues" evidence="1">
    <location>
        <begin position="12"/>
        <end position="35"/>
    </location>
</feature>
<feature type="compositionally biased region" description="Basic and acidic residues" evidence="1">
    <location>
        <begin position="43"/>
        <end position="56"/>
    </location>
</feature>
<reference evidence="2 3" key="1">
    <citation type="journal article" date="2018" name="Sci. Rep.">
        <title>Comparative analysis of the Pocillopora damicornis genome highlights role of immune system in coral evolution.</title>
        <authorList>
            <person name="Cunning R."/>
            <person name="Bay R.A."/>
            <person name="Gillette P."/>
            <person name="Baker A.C."/>
            <person name="Traylor-Knowles N."/>
        </authorList>
    </citation>
    <scope>NUCLEOTIDE SEQUENCE [LARGE SCALE GENOMIC DNA]</scope>
    <source>
        <strain evidence="2">RSMAS</strain>
        <tissue evidence="2">Whole animal</tissue>
    </source>
</reference>
<evidence type="ECO:0000313" key="2">
    <source>
        <dbReference type="EMBL" id="RMX39076.1"/>
    </source>
</evidence>
<feature type="region of interest" description="Disordered" evidence="1">
    <location>
        <begin position="86"/>
        <end position="127"/>
    </location>
</feature>
<name>A0A3M6TCF2_POCDA</name>
<evidence type="ECO:0000313" key="3">
    <source>
        <dbReference type="Proteomes" id="UP000275408"/>
    </source>
</evidence>
<dbReference type="EMBL" id="RCHS01003878">
    <property type="protein sequence ID" value="RMX39076.1"/>
    <property type="molecule type" value="Genomic_DNA"/>
</dbReference>
<feature type="region of interest" description="Disordered" evidence="1">
    <location>
        <begin position="1"/>
        <end position="56"/>
    </location>
</feature>
<protein>
    <submittedName>
        <fullName evidence="2">Uncharacterized protein</fullName>
    </submittedName>
</protein>
<organism evidence="2 3">
    <name type="scientific">Pocillopora damicornis</name>
    <name type="common">Cauliflower coral</name>
    <name type="synonym">Millepora damicornis</name>
    <dbReference type="NCBI Taxonomy" id="46731"/>
    <lineage>
        <taxon>Eukaryota</taxon>
        <taxon>Metazoa</taxon>
        <taxon>Cnidaria</taxon>
        <taxon>Anthozoa</taxon>
        <taxon>Hexacorallia</taxon>
        <taxon>Scleractinia</taxon>
        <taxon>Astrocoeniina</taxon>
        <taxon>Pocilloporidae</taxon>
        <taxon>Pocillopora</taxon>
    </lineage>
</organism>
<accession>A0A3M6TCF2</accession>
<gene>
    <name evidence="2" type="ORF">pdam_00017516</name>
</gene>
<sequence length="127" mass="14938">MRKAEISSGKHSWKEARQREKGRIKQTEHRAQEKHKQYRRTRRQAEQREEDLHVTREGMTYVAGGFDETQLGAASREKMMERLSIPAGKFTKRASTLKDKKRAKKSDLQASAKEKKRQQAERLTQTR</sequence>
<keyword evidence="3" id="KW-1185">Reference proteome</keyword>